<dbReference type="RefSeq" id="XP_001301518.1">
    <property type="nucleotide sequence ID" value="XM_001301517.1"/>
</dbReference>
<proteinExistence type="predicted"/>
<dbReference type="VEuPathDB" id="TrichDB:TVAGG3_0599520"/>
<reference evidence="1" key="2">
    <citation type="journal article" date="2007" name="Science">
        <title>Draft genome sequence of the sexually transmitted pathogen Trichomonas vaginalis.</title>
        <authorList>
            <person name="Carlton J.M."/>
            <person name="Hirt R.P."/>
            <person name="Silva J.C."/>
            <person name="Delcher A.L."/>
            <person name="Schatz M."/>
            <person name="Zhao Q."/>
            <person name="Wortman J.R."/>
            <person name="Bidwell S.L."/>
            <person name="Alsmark U.C.M."/>
            <person name="Besteiro S."/>
            <person name="Sicheritz-Ponten T."/>
            <person name="Noel C.J."/>
            <person name="Dacks J.B."/>
            <person name="Foster P.G."/>
            <person name="Simillion C."/>
            <person name="Van de Peer Y."/>
            <person name="Miranda-Saavedra D."/>
            <person name="Barton G.J."/>
            <person name="Westrop G.D."/>
            <person name="Mueller S."/>
            <person name="Dessi D."/>
            <person name="Fiori P.L."/>
            <person name="Ren Q."/>
            <person name="Paulsen I."/>
            <person name="Zhang H."/>
            <person name="Bastida-Corcuera F.D."/>
            <person name="Simoes-Barbosa A."/>
            <person name="Brown M.T."/>
            <person name="Hayes R.D."/>
            <person name="Mukherjee M."/>
            <person name="Okumura C.Y."/>
            <person name="Schneider R."/>
            <person name="Smith A.J."/>
            <person name="Vanacova S."/>
            <person name="Villalvazo M."/>
            <person name="Haas B.J."/>
            <person name="Pertea M."/>
            <person name="Feldblyum T.V."/>
            <person name="Utterback T.R."/>
            <person name="Shu C.L."/>
            <person name="Osoegawa K."/>
            <person name="de Jong P.J."/>
            <person name="Hrdy I."/>
            <person name="Horvathova L."/>
            <person name="Zubacova Z."/>
            <person name="Dolezal P."/>
            <person name="Malik S.B."/>
            <person name="Logsdon J.M. Jr."/>
            <person name="Henze K."/>
            <person name="Gupta A."/>
            <person name="Wang C.C."/>
            <person name="Dunne R.L."/>
            <person name="Upcroft J.A."/>
            <person name="Upcroft P."/>
            <person name="White O."/>
            <person name="Salzberg S.L."/>
            <person name="Tang P."/>
            <person name="Chiu C.-H."/>
            <person name="Lee Y.-S."/>
            <person name="Embley T.M."/>
            <person name="Coombs G.H."/>
            <person name="Mottram J.C."/>
            <person name="Tachezy J."/>
            <person name="Fraser-Liggett C.M."/>
            <person name="Johnson P.J."/>
        </authorList>
    </citation>
    <scope>NUCLEOTIDE SEQUENCE [LARGE SCALE GENOMIC DNA]</scope>
    <source>
        <strain evidence="1">G3</strain>
    </source>
</reference>
<evidence type="ECO:0000313" key="1">
    <source>
        <dbReference type="EMBL" id="EAX88588.1"/>
    </source>
</evidence>
<dbReference type="VEuPathDB" id="TrichDB:TVAG_265280"/>
<gene>
    <name evidence="1" type="ORF">TVAG_265280</name>
</gene>
<dbReference type="KEGG" id="tva:4746249"/>
<dbReference type="EMBL" id="DS114292">
    <property type="protein sequence ID" value="EAX88588.1"/>
    <property type="molecule type" value="Genomic_DNA"/>
</dbReference>
<dbReference type="Proteomes" id="UP000001542">
    <property type="component" value="Unassembled WGS sequence"/>
</dbReference>
<organism evidence="1 2">
    <name type="scientific">Trichomonas vaginalis (strain ATCC PRA-98 / G3)</name>
    <dbReference type="NCBI Taxonomy" id="412133"/>
    <lineage>
        <taxon>Eukaryota</taxon>
        <taxon>Metamonada</taxon>
        <taxon>Parabasalia</taxon>
        <taxon>Trichomonadida</taxon>
        <taxon>Trichomonadidae</taxon>
        <taxon>Trichomonas</taxon>
    </lineage>
</organism>
<name>A2G2M7_TRIV3</name>
<keyword evidence="2" id="KW-1185">Reference proteome</keyword>
<sequence>MPGPKGVYNNFICTILFSQSTPEELAESDFVNHSNISFLSNLRKTPLRNFVRAVTIRSARTGKALPKFLFEDDKLVNALLLSQNLEDLQQAAKASFQADKKYPDYFYATWSSIKDNVRTKMFNYIILPFASYFSQEALQFIINNGLKSLTKSFNFDLFIKTPECIQAANPRLIIEICMNKSDDTSFIASAAEVLNNISPEEFLEVLFTSPITAITATSQIFIQRLKKKNLSEEQISHFVDKFIFENEKVILSLLLEALKAGCTDVISESTFLNASNQIIEFPEFALDIIGLMSVQSDCTQFWMETETISILLDQLLCMKERSNLIQEFFDKFALEVNENTIIALLPMISQVPVVYSRFISICKSRFPEDNQVISEINSINVL</sequence>
<protein>
    <submittedName>
        <fullName evidence="1">Uncharacterized protein</fullName>
    </submittedName>
</protein>
<evidence type="ECO:0000313" key="2">
    <source>
        <dbReference type="Proteomes" id="UP000001542"/>
    </source>
</evidence>
<accession>A2G2M7</accession>
<dbReference type="AlphaFoldDB" id="A2G2M7"/>
<dbReference type="InParanoid" id="A2G2M7"/>
<reference evidence="1" key="1">
    <citation type="submission" date="2006-10" db="EMBL/GenBank/DDBJ databases">
        <authorList>
            <person name="Amadeo P."/>
            <person name="Zhao Q."/>
            <person name="Wortman J."/>
            <person name="Fraser-Liggett C."/>
            <person name="Carlton J."/>
        </authorList>
    </citation>
    <scope>NUCLEOTIDE SEQUENCE</scope>
    <source>
        <strain evidence="1">G3</strain>
    </source>
</reference>